<dbReference type="Proteomes" id="UP000545761">
    <property type="component" value="Unassembled WGS sequence"/>
</dbReference>
<comment type="caution">
    <text evidence="1">The sequence shown here is derived from an EMBL/GenBank/DDBJ whole genome shotgun (WGS) entry which is preliminary data.</text>
</comment>
<evidence type="ECO:0000313" key="1">
    <source>
        <dbReference type="EMBL" id="MBA2945868.1"/>
    </source>
</evidence>
<name>A0A7W0DJM4_9ACTN</name>
<reference evidence="1 2" key="1">
    <citation type="submission" date="2020-07" db="EMBL/GenBank/DDBJ databases">
        <title>Streptomyces isolated from Indian soil.</title>
        <authorList>
            <person name="Mandal S."/>
            <person name="Maiti P.K."/>
        </authorList>
    </citation>
    <scope>NUCLEOTIDE SEQUENCE [LARGE SCALE GENOMIC DNA]</scope>
    <source>
        <strain evidence="1 2">PSKA28</strain>
    </source>
</reference>
<dbReference type="RefSeq" id="WP_181656816.1">
    <property type="nucleotide sequence ID" value="NZ_JACEHE010000004.1"/>
</dbReference>
<organism evidence="1 2">
    <name type="scientific">Streptomyces himalayensis subsp. himalayensis</name>
    <dbReference type="NCBI Taxonomy" id="2756131"/>
    <lineage>
        <taxon>Bacteria</taxon>
        <taxon>Bacillati</taxon>
        <taxon>Actinomycetota</taxon>
        <taxon>Actinomycetes</taxon>
        <taxon>Kitasatosporales</taxon>
        <taxon>Streptomycetaceae</taxon>
        <taxon>Streptomyces</taxon>
        <taxon>Streptomyces himalayensis</taxon>
    </lineage>
</organism>
<sequence>MSSYAAVNIASYLGNPSKGFTLVTEATAPRDPDYIDGAIDLSVHGVPILDRELWDYVDQLWAYICNMVEELRTQDEAYTYFPDQPIKLTFKRIGGGQILVSLNWPTEGRQAAVEEDLFLEQLKESGRGFFEQMKDLVPSNADAYDEALARLTPAGPEGTRSSSSG</sequence>
<accession>A0A7W0DJM4</accession>
<protein>
    <submittedName>
        <fullName evidence="1">Uncharacterized protein</fullName>
    </submittedName>
</protein>
<evidence type="ECO:0000313" key="2">
    <source>
        <dbReference type="Proteomes" id="UP000545761"/>
    </source>
</evidence>
<gene>
    <name evidence="1" type="ORF">H1D24_08600</name>
</gene>
<dbReference type="EMBL" id="JACEHE010000004">
    <property type="protein sequence ID" value="MBA2945868.1"/>
    <property type="molecule type" value="Genomic_DNA"/>
</dbReference>
<dbReference type="AlphaFoldDB" id="A0A7W0DJM4"/>
<proteinExistence type="predicted"/>